<feature type="active site" description="Charge relay system" evidence="6">
    <location>
        <position position="213"/>
    </location>
</feature>
<organism evidence="9 10">
    <name type="scientific">Stackebrandtia nassauensis (strain DSM 44728 / CIP 108903 / NRRL B-16338 / NBRC 102104 / LLR-40K-21)</name>
    <dbReference type="NCBI Taxonomy" id="446470"/>
    <lineage>
        <taxon>Bacteria</taxon>
        <taxon>Bacillati</taxon>
        <taxon>Actinomycetota</taxon>
        <taxon>Actinomycetes</taxon>
        <taxon>Glycomycetales</taxon>
        <taxon>Glycomycetaceae</taxon>
        <taxon>Stackebrandtia</taxon>
    </lineage>
</organism>
<feature type="active site" description="Charge relay system" evidence="6">
    <location>
        <position position="281"/>
    </location>
</feature>
<dbReference type="AlphaFoldDB" id="D3Q8V9"/>
<dbReference type="InterPro" id="IPR040921">
    <property type="entry name" value="Peptidase_S66C"/>
</dbReference>
<feature type="domain" description="LD-carboxypeptidase N-terminal" evidence="7">
    <location>
        <begin position="17"/>
        <end position="133"/>
    </location>
</feature>
<keyword evidence="10" id="KW-1185">Reference proteome</keyword>
<evidence type="ECO:0000256" key="1">
    <source>
        <dbReference type="ARBA" id="ARBA00010233"/>
    </source>
</evidence>
<evidence type="ECO:0000256" key="6">
    <source>
        <dbReference type="PIRSR" id="PIRSR028757-1"/>
    </source>
</evidence>
<dbReference type="Gene3D" id="3.50.30.60">
    <property type="entry name" value="LD-carboxypeptidase A C-terminal domain-like"/>
    <property type="match status" value="1"/>
</dbReference>
<evidence type="ECO:0000259" key="8">
    <source>
        <dbReference type="Pfam" id="PF17676"/>
    </source>
</evidence>
<evidence type="ECO:0000259" key="7">
    <source>
        <dbReference type="Pfam" id="PF02016"/>
    </source>
</evidence>
<feature type="active site" description="Nucleophile" evidence="6">
    <location>
        <position position="113"/>
    </location>
</feature>
<dbReference type="eggNOG" id="COG1619">
    <property type="taxonomic scope" value="Bacteria"/>
</dbReference>
<comment type="similarity">
    <text evidence="1">Belongs to the peptidase S66 family.</text>
</comment>
<dbReference type="Pfam" id="PF02016">
    <property type="entry name" value="Peptidase_S66"/>
    <property type="match status" value="1"/>
</dbReference>
<dbReference type="InterPro" id="IPR027461">
    <property type="entry name" value="Carboxypeptidase_A_C_sf"/>
</dbReference>
<dbReference type="PIRSF" id="PIRSF028757">
    <property type="entry name" value="LD-carboxypeptidase"/>
    <property type="match status" value="1"/>
</dbReference>
<dbReference type="HOGENOM" id="CLU_034346_3_1_11"/>
<dbReference type="InterPro" id="IPR029062">
    <property type="entry name" value="Class_I_gatase-like"/>
</dbReference>
<keyword evidence="3" id="KW-0645">Protease</keyword>
<dbReference type="PANTHER" id="PTHR30237:SF2">
    <property type="entry name" value="MUREIN TETRAPEPTIDE CARBOXYPEPTIDASE"/>
    <property type="match status" value="1"/>
</dbReference>
<accession>D3Q8V9</accession>
<dbReference type="CDD" id="cd07025">
    <property type="entry name" value="Peptidase_S66"/>
    <property type="match status" value="1"/>
</dbReference>
<feature type="domain" description="LD-carboxypeptidase C-terminal" evidence="8">
    <location>
        <begin position="182"/>
        <end position="296"/>
    </location>
</feature>
<dbReference type="OrthoDB" id="9807329at2"/>
<dbReference type="RefSeq" id="WP_013020122.1">
    <property type="nucleotide sequence ID" value="NC_013947.1"/>
</dbReference>
<dbReference type="MEROPS" id="S66.001"/>
<dbReference type="GO" id="GO:0008236">
    <property type="term" value="F:serine-type peptidase activity"/>
    <property type="evidence" value="ECO:0007669"/>
    <property type="project" value="UniProtKB-KW"/>
</dbReference>
<keyword evidence="4" id="KW-0378">Hydrolase</keyword>
<dbReference type="EMBL" id="CP001778">
    <property type="protein sequence ID" value="ADD44551.1"/>
    <property type="molecule type" value="Genomic_DNA"/>
</dbReference>
<dbReference type="SUPFAM" id="SSF52317">
    <property type="entry name" value="Class I glutamine amidotransferase-like"/>
    <property type="match status" value="1"/>
</dbReference>
<dbReference type="InterPro" id="IPR040449">
    <property type="entry name" value="Peptidase_S66_N"/>
</dbReference>
<dbReference type="Proteomes" id="UP000000844">
    <property type="component" value="Chromosome"/>
</dbReference>
<dbReference type="Pfam" id="PF17676">
    <property type="entry name" value="Peptidase_S66C"/>
    <property type="match status" value="1"/>
</dbReference>
<dbReference type="InterPro" id="IPR003507">
    <property type="entry name" value="S66_fam"/>
</dbReference>
<dbReference type="SUPFAM" id="SSF141986">
    <property type="entry name" value="LD-carboxypeptidase A C-terminal domain-like"/>
    <property type="match status" value="1"/>
</dbReference>
<dbReference type="Gene3D" id="3.40.50.10740">
    <property type="entry name" value="Class I glutamine amidotransferase-like"/>
    <property type="match status" value="1"/>
</dbReference>
<evidence type="ECO:0000256" key="3">
    <source>
        <dbReference type="ARBA" id="ARBA00022670"/>
    </source>
</evidence>
<dbReference type="PANTHER" id="PTHR30237">
    <property type="entry name" value="MURAMOYLTETRAPEPTIDE CARBOXYPEPTIDASE"/>
    <property type="match status" value="1"/>
</dbReference>
<dbReference type="GO" id="GO:0004180">
    <property type="term" value="F:carboxypeptidase activity"/>
    <property type="evidence" value="ECO:0007669"/>
    <property type="project" value="UniProtKB-KW"/>
</dbReference>
<reference evidence="9 10" key="1">
    <citation type="journal article" date="2009" name="Stand. Genomic Sci.">
        <title>Complete genome sequence of Stackebrandtia nassauensis type strain (LLR-40K-21).</title>
        <authorList>
            <person name="Munk C."/>
            <person name="Lapidus A."/>
            <person name="Copeland A."/>
            <person name="Jando M."/>
            <person name="Mayilraj S."/>
            <person name="Glavina Del Rio T."/>
            <person name="Nolan M."/>
            <person name="Chen F."/>
            <person name="Lucas S."/>
            <person name="Tice H."/>
            <person name="Cheng J.F."/>
            <person name="Han C."/>
            <person name="Detter J.C."/>
            <person name="Bruce D."/>
            <person name="Goodwin L."/>
            <person name="Chain P."/>
            <person name="Pitluck S."/>
            <person name="Goker M."/>
            <person name="Ovchinikova G."/>
            <person name="Pati A."/>
            <person name="Ivanova N."/>
            <person name="Mavromatis K."/>
            <person name="Chen A."/>
            <person name="Palaniappan K."/>
            <person name="Land M."/>
            <person name="Hauser L."/>
            <person name="Chang Y.J."/>
            <person name="Jeffries C.D."/>
            <person name="Bristow J."/>
            <person name="Eisen J.A."/>
            <person name="Markowitz V."/>
            <person name="Hugenholtz P."/>
            <person name="Kyrpides N.C."/>
            <person name="Klenk H.P."/>
        </authorList>
    </citation>
    <scope>NUCLEOTIDE SEQUENCE [LARGE SCALE GENOMIC DNA]</scope>
    <source>
        <strain evidence="10">DSM 44728 / CIP 108903 / NRRL B-16338 / NBRC 102104 / LLR-40K-21</strain>
    </source>
</reference>
<keyword evidence="2 9" id="KW-0121">Carboxypeptidase</keyword>
<proteinExistence type="inferred from homology"/>
<gene>
    <name evidence="9" type="ordered locus">Snas_4910</name>
</gene>
<evidence type="ECO:0000256" key="5">
    <source>
        <dbReference type="ARBA" id="ARBA00022825"/>
    </source>
</evidence>
<evidence type="ECO:0000313" key="10">
    <source>
        <dbReference type="Proteomes" id="UP000000844"/>
    </source>
</evidence>
<dbReference type="GO" id="GO:0006508">
    <property type="term" value="P:proteolysis"/>
    <property type="evidence" value="ECO:0007669"/>
    <property type="project" value="UniProtKB-KW"/>
</dbReference>
<evidence type="ECO:0000256" key="4">
    <source>
        <dbReference type="ARBA" id="ARBA00022801"/>
    </source>
</evidence>
<evidence type="ECO:0000256" key="2">
    <source>
        <dbReference type="ARBA" id="ARBA00022645"/>
    </source>
</evidence>
<dbReference type="InterPro" id="IPR027478">
    <property type="entry name" value="LdcA_N"/>
</dbReference>
<protein>
    <submittedName>
        <fullName evidence="9">Peptidase U61 LD-carboxypeptidase A</fullName>
    </submittedName>
</protein>
<evidence type="ECO:0000313" key="9">
    <source>
        <dbReference type="EMBL" id="ADD44551.1"/>
    </source>
</evidence>
<keyword evidence="5" id="KW-0720">Serine protease</keyword>
<dbReference type="KEGG" id="sna:Snas_4910"/>
<sequence length="310" mass="32992">MAHNVIRPPRLRSGDTVRLISPSGPPENGKLESGIALLKSWGLTVQVSPHAYDRHGYLAGTDEVRAAELNAALRDPEVRGLFCTRGGYGLSRMVDAVDTDAAKADPKPVVGYSDITALFNTLYVHSGITGVHGPVMTSFISDRDASVGEALRQAVMTDEDVKLTPHPDEPTGVLTQGDAAVSGRLLGGNLSLVVDAVGTRTCPDYTGAILFCEEVNEEPYRLDRILTQLRRAGTLDGIVGIAIGQFTGCVDEDWDWDAVDVLGDRLSDLGVPILGGLRFGHGKDPFTVPFGTMATLDPVNRTLTAQSAVS</sequence>
<dbReference type="STRING" id="446470.Snas_4910"/>
<name>D3Q8V9_STANL</name>